<name>A0ABD2Q460_9PLAT</name>
<feature type="domain" description="Major facilitator superfamily (MFS) profile" evidence="11">
    <location>
        <begin position="1"/>
        <end position="381"/>
    </location>
</feature>
<dbReference type="Proteomes" id="UP001626550">
    <property type="component" value="Unassembled WGS sequence"/>
</dbReference>
<evidence type="ECO:0000256" key="9">
    <source>
        <dbReference type="ARBA" id="ARBA00042039"/>
    </source>
</evidence>
<evidence type="ECO:0000256" key="2">
    <source>
        <dbReference type="ARBA" id="ARBA00009598"/>
    </source>
</evidence>
<dbReference type="EMBL" id="JBJKFK010001012">
    <property type="protein sequence ID" value="KAL3314400.1"/>
    <property type="molecule type" value="Genomic_DNA"/>
</dbReference>
<feature type="transmembrane region" description="Helical" evidence="10">
    <location>
        <begin position="267"/>
        <end position="297"/>
    </location>
</feature>
<reference evidence="12 13" key="1">
    <citation type="submission" date="2024-11" db="EMBL/GenBank/DDBJ databases">
        <title>Adaptive evolution of stress response genes in parasites aligns with host niche diversity.</title>
        <authorList>
            <person name="Hahn C."/>
            <person name="Resl P."/>
        </authorList>
    </citation>
    <scope>NUCLEOTIDE SEQUENCE [LARGE SCALE GENOMIC DNA]</scope>
    <source>
        <strain evidence="12">EGGRZ-B1_66</strain>
        <tissue evidence="12">Body</tissue>
    </source>
</reference>
<dbReference type="AlphaFoldDB" id="A0ABD2Q460"/>
<dbReference type="PANTHER" id="PTHR43184">
    <property type="entry name" value="MAJOR FACILITATOR SUPERFAMILY TRANSPORTER 16, ISOFORM B"/>
    <property type="match status" value="1"/>
</dbReference>
<feature type="transmembrane region" description="Helical" evidence="10">
    <location>
        <begin position="353"/>
        <end position="373"/>
    </location>
</feature>
<feature type="transmembrane region" description="Helical" evidence="10">
    <location>
        <begin position="76"/>
        <end position="100"/>
    </location>
</feature>
<comment type="subcellular location">
    <subcellularLocation>
        <location evidence="1">Membrane</location>
        <topology evidence="1">Multi-pass membrane protein</topology>
    </subcellularLocation>
</comment>
<keyword evidence="5 10" id="KW-0812">Transmembrane</keyword>
<comment type="similarity">
    <text evidence="2">Belongs to the major facilitator superfamily. Organophosphate:Pi antiporter (OPA) (TC 2.A.1.4) family.</text>
</comment>
<feature type="transmembrane region" description="Helical" evidence="10">
    <location>
        <begin position="15"/>
        <end position="37"/>
    </location>
</feature>
<comment type="caution">
    <text evidence="12">The sequence shown here is derived from an EMBL/GenBank/DDBJ whole genome shotgun (WGS) entry which is preliminary data.</text>
</comment>
<dbReference type="PANTHER" id="PTHR43184:SF12">
    <property type="entry name" value="SUGAR PHOSPHATE EXCHANGER 3"/>
    <property type="match status" value="1"/>
</dbReference>
<keyword evidence="7 10" id="KW-0472">Membrane</keyword>
<evidence type="ECO:0000313" key="12">
    <source>
        <dbReference type="EMBL" id="KAL3314400.1"/>
    </source>
</evidence>
<keyword evidence="3" id="KW-0813">Transport</keyword>
<evidence type="ECO:0000256" key="7">
    <source>
        <dbReference type="ARBA" id="ARBA00023136"/>
    </source>
</evidence>
<dbReference type="Gene3D" id="1.20.1250.20">
    <property type="entry name" value="MFS general substrate transporter like domains"/>
    <property type="match status" value="2"/>
</dbReference>
<feature type="transmembrane region" description="Helical" evidence="10">
    <location>
        <begin position="318"/>
        <end position="341"/>
    </location>
</feature>
<proteinExistence type="inferred from homology"/>
<organism evidence="12 13">
    <name type="scientific">Cichlidogyrus casuarinus</name>
    <dbReference type="NCBI Taxonomy" id="1844966"/>
    <lineage>
        <taxon>Eukaryota</taxon>
        <taxon>Metazoa</taxon>
        <taxon>Spiralia</taxon>
        <taxon>Lophotrochozoa</taxon>
        <taxon>Platyhelminthes</taxon>
        <taxon>Monogenea</taxon>
        <taxon>Monopisthocotylea</taxon>
        <taxon>Dactylogyridea</taxon>
        <taxon>Ancyrocephalidae</taxon>
        <taxon>Cichlidogyrus</taxon>
    </lineage>
</organism>
<feature type="transmembrane region" description="Helical" evidence="10">
    <location>
        <begin position="49"/>
        <end position="70"/>
    </location>
</feature>
<evidence type="ECO:0000259" key="11">
    <source>
        <dbReference type="PROSITE" id="PS50850"/>
    </source>
</evidence>
<evidence type="ECO:0000256" key="4">
    <source>
        <dbReference type="ARBA" id="ARBA00022597"/>
    </source>
</evidence>
<dbReference type="PROSITE" id="PS50850">
    <property type="entry name" value="MFS"/>
    <property type="match status" value="1"/>
</dbReference>
<sequence length="392" mass="42229">MFGFGYFFNIHSYGFYLFAQIFSGIVQATGWPAVMALMGSWYAKGNRGFFLGLWTSHTSLGNIIGTLLAGCFVDSAWGWSFILPGLYVTLAGIITFIVLIPTPGDIGLPSPHLHLDDDPKSPLLINGSQNNQQNFDDEVEIQLASNESSFNEPSVAQKKKAIGFIGALKVPGVIEYSFCLFFSKLVAYTFLFWLPAYIHSTGNFDPSQAANLSTVFDIGGILGGIMAGALSDRLCSASAITCTGMLFLGIPLVSGHMFLFLHLYQLFVYYLFGAISVTNCIGLLFVMGVFVNGPYALITTAVSADLGTHECLKGNSAALATVSAIIDGTGSIGAIVGPFLVGLVRSGLDEADSWYYIYIILMSSLLFAALLLVRRVVYEGRHIIRGDSVSNP</sequence>
<accession>A0ABD2Q460</accession>
<dbReference type="InterPro" id="IPR011701">
    <property type="entry name" value="MFS"/>
</dbReference>
<evidence type="ECO:0000256" key="8">
    <source>
        <dbReference type="ARBA" id="ARBA00041091"/>
    </source>
</evidence>
<protein>
    <recommendedName>
        <fullName evidence="8">Sugar phosphate exchanger 3</fullName>
    </recommendedName>
    <alternativeName>
        <fullName evidence="9">Solute carrier family 37 member 3</fullName>
    </alternativeName>
</protein>
<keyword evidence="6 10" id="KW-1133">Transmembrane helix</keyword>
<feature type="transmembrane region" description="Helical" evidence="10">
    <location>
        <begin position="178"/>
        <end position="198"/>
    </location>
</feature>
<evidence type="ECO:0000256" key="1">
    <source>
        <dbReference type="ARBA" id="ARBA00004141"/>
    </source>
</evidence>
<keyword evidence="4" id="KW-0762">Sugar transport</keyword>
<feature type="transmembrane region" description="Helical" evidence="10">
    <location>
        <begin position="210"/>
        <end position="230"/>
    </location>
</feature>
<keyword evidence="13" id="KW-1185">Reference proteome</keyword>
<dbReference type="PIRSF" id="PIRSF002808">
    <property type="entry name" value="Hexose_phosphate_transp"/>
    <property type="match status" value="1"/>
</dbReference>
<evidence type="ECO:0000256" key="5">
    <source>
        <dbReference type="ARBA" id="ARBA00022692"/>
    </source>
</evidence>
<dbReference type="GO" id="GO:0016020">
    <property type="term" value="C:membrane"/>
    <property type="evidence" value="ECO:0007669"/>
    <property type="project" value="UniProtKB-SubCell"/>
</dbReference>
<dbReference type="InterPro" id="IPR020846">
    <property type="entry name" value="MFS_dom"/>
</dbReference>
<evidence type="ECO:0000313" key="13">
    <source>
        <dbReference type="Proteomes" id="UP001626550"/>
    </source>
</evidence>
<dbReference type="SUPFAM" id="SSF103473">
    <property type="entry name" value="MFS general substrate transporter"/>
    <property type="match status" value="1"/>
</dbReference>
<dbReference type="InterPro" id="IPR036259">
    <property type="entry name" value="MFS_trans_sf"/>
</dbReference>
<evidence type="ECO:0000256" key="10">
    <source>
        <dbReference type="SAM" id="Phobius"/>
    </source>
</evidence>
<dbReference type="InterPro" id="IPR000849">
    <property type="entry name" value="Sugar_P_transporter"/>
</dbReference>
<gene>
    <name evidence="12" type="ORF">Ciccas_006983</name>
</gene>
<dbReference type="Pfam" id="PF07690">
    <property type="entry name" value="MFS_1"/>
    <property type="match status" value="1"/>
</dbReference>
<evidence type="ECO:0000256" key="3">
    <source>
        <dbReference type="ARBA" id="ARBA00022448"/>
    </source>
</evidence>
<feature type="transmembrane region" description="Helical" evidence="10">
    <location>
        <begin position="237"/>
        <end position="261"/>
    </location>
</feature>
<evidence type="ECO:0000256" key="6">
    <source>
        <dbReference type="ARBA" id="ARBA00022989"/>
    </source>
</evidence>